<dbReference type="PROSITE" id="PS51257">
    <property type="entry name" value="PROKAR_LIPOPROTEIN"/>
    <property type="match status" value="1"/>
</dbReference>
<organism evidence="2 3">
    <name type="scientific">Algoriphagus locisalis</name>
    <dbReference type="NCBI Taxonomy" id="305507"/>
    <lineage>
        <taxon>Bacteria</taxon>
        <taxon>Pseudomonadati</taxon>
        <taxon>Bacteroidota</taxon>
        <taxon>Cytophagia</taxon>
        <taxon>Cytophagales</taxon>
        <taxon>Cyclobacteriaceae</taxon>
        <taxon>Algoriphagus</taxon>
    </lineage>
</organism>
<dbReference type="STRING" id="305507.SAMN04489724_1348"/>
<dbReference type="Pfam" id="PF17170">
    <property type="entry name" value="DUF5128"/>
    <property type="match status" value="1"/>
</dbReference>
<feature type="signal peptide" evidence="1">
    <location>
        <begin position="1"/>
        <end position="25"/>
    </location>
</feature>
<keyword evidence="1" id="KW-0732">Signal</keyword>
<accession>A0A1I6Z0P7</accession>
<dbReference type="AlphaFoldDB" id="A0A1I6Z0P7"/>
<evidence type="ECO:0000313" key="3">
    <source>
        <dbReference type="Proteomes" id="UP000199673"/>
    </source>
</evidence>
<dbReference type="Gene3D" id="2.120.10.30">
    <property type="entry name" value="TolB, C-terminal domain"/>
    <property type="match status" value="1"/>
</dbReference>
<dbReference type="Proteomes" id="UP000199673">
    <property type="component" value="Unassembled WGS sequence"/>
</dbReference>
<evidence type="ECO:0000256" key="1">
    <source>
        <dbReference type="SAM" id="SignalP"/>
    </source>
</evidence>
<evidence type="ECO:0008006" key="4">
    <source>
        <dbReference type="Google" id="ProtNLM"/>
    </source>
</evidence>
<proteinExistence type="predicted"/>
<sequence length="420" mass="48871">MKFKPKFLSLLFLFYILFTSCDKIANSTRSNKFSDIDVNKVLSQNLTDLDSLGQAVSFQMEIKVPENNENEILMSDVIDSVWYVKLGDIPNDLLTDWARGLKFHKDRIFLMDGQKNEVFVFGIKGEHLYSLNAKGEGPGEFTRASSIAIDPFRDQLVVHDDRLSKLLYYTLQGEFIREHRVAYRFNDFEYVNDSIIAVDLNKTYNDHILEISNNQLVLVDTTWKVLAKGGAYNAAQEQKLFFTGDVFSRKGKELFYLRPFTYDIYRIDQDNLTPYCRIDFGNRTLPEETNFNFSEARDFWEEYPDYSYMVGNAHFLDDITYFEHLYEGSKTSHLFRSNNTGKLFHGRVNNDIYSLGFFQISTIIPEKNVLVSYLSSEEIYAKKKVILESNTASETLREMVSSTESTDNPVLIFYRLKTDY</sequence>
<feature type="chain" id="PRO_5011625135" description="6-bladed beta-propeller protein" evidence="1">
    <location>
        <begin position="26"/>
        <end position="420"/>
    </location>
</feature>
<protein>
    <recommendedName>
        <fullName evidence="4">6-bladed beta-propeller protein</fullName>
    </recommendedName>
</protein>
<name>A0A1I6Z0P7_9BACT</name>
<gene>
    <name evidence="2" type="ORF">SAMN04489724_1348</name>
</gene>
<dbReference type="SUPFAM" id="SSF63825">
    <property type="entry name" value="YWTD domain"/>
    <property type="match status" value="1"/>
</dbReference>
<evidence type="ECO:0000313" key="2">
    <source>
        <dbReference type="EMBL" id="SFT56276.1"/>
    </source>
</evidence>
<keyword evidence="3" id="KW-1185">Reference proteome</keyword>
<dbReference type="OrthoDB" id="821905at2"/>
<reference evidence="3" key="1">
    <citation type="submission" date="2016-10" db="EMBL/GenBank/DDBJ databases">
        <authorList>
            <person name="Varghese N."/>
            <person name="Submissions S."/>
        </authorList>
    </citation>
    <scope>NUCLEOTIDE SEQUENCE [LARGE SCALE GENOMIC DNA]</scope>
    <source>
        <strain evidence="3">DSM 23445</strain>
    </source>
</reference>
<dbReference type="InterPro" id="IPR011042">
    <property type="entry name" value="6-blade_b-propeller_TolB-like"/>
</dbReference>
<dbReference type="EMBL" id="FPBF01000001">
    <property type="protein sequence ID" value="SFT56276.1"/>
    <property type="molecule type" value="Genomic_DNA"/>
</dbReference>